<dbReference type="EMBL" id="MHNI01000020">
    <property type="protein sequence ID" value="OGZ42186.1"/>
    <property type="molecule type" value="Genomic_DNA"/>
</dbReference>
<evidence type="ECO:0000256" key="5">
    <source>
        <dbReference type="HAMAP-Rule" id="MF_00120"/>
    </source>
</evidence>
<evidence type="ECO:0000313" key="7">
    <source>
        <dbReference type="EMBL" id="OGZ42186.1"/>
    </source>
</evidence>
<dbReference type="GO" id="GO:0050567">
    <property type="term" value="F:glutaminyl-tRNA synthase (glutamine-hydrolyzing) activity"/>
    <property type="evidence" value="ECO:0007669"/>
    <property type="project" value="UniProtKB-UniRule"/>
</dbReference>
<dbReference type="EC" id="6.3.5.7" evidence="5"/>
<organism evidence="7 8">
    <name type="scientific">Candidatus Ryanbacteria bacterium RIFCSPHIGHO2_01_45_13</name>
    <dbReference type="NCBI Taxonomy" id="1802112"/>
    <lineage>
        <taxon>Bacteria</taxon>
        <taxon>Candidatus Ryaniibacteriota</taxon>
    </lineage>
</organism>
<evidence type="ECO:0000256" key="1">
    <source>
        <dbReference type="ARBA" id="ARBA00022598"/>
    </source>
</evidence>
<evidence type="ECO:0000313" key="8">
    <source>
        <dbReference type="Proteomes" id="UP000176700"/>
    </source>
</evidence>
<feature type="active site" description="Charge relay system" evidence="5">
    <location>
        <position position="155"/>
    </location>
</feature>
<dbReference type="SUPFAM" id="SSF75304">
    <property type="entry name" value="Amidase signature (AS) enzymes"/>
    <property type="match status" value="1"/>
</dbReference>
<proteinExistence type="inferred from homology"/>
<evidence type="ECO:0000256" key="2">
    <source>
        <dbReference type="ARBA" id="ARBA00022741"/>
    </source>
</evidence>
<keyword evidence="1 5" id="KW-0436">Ligase</keyword>
<dbReference type="Gene3D" id="3.90.1300.10">
    <property type="entry name" value="Amidase signature (AS) domain"/>
    <property type="match status" value="1"/>
</dbReference>
<dbReference type="GO" id="GO:0005524">
    <property type="term" value="F:ATP binding"/>
    <property type="evidence" value="ECO:0007669"/>
    <property type="project" value="UniProtKB-KW"/>
</dbReference>
<dbReference type="NCBIfam" id="TIGR00132">
    <property type="entry name" value="gatA"/>
    <property type="match status" value="1"/>
</dbReference>
<dbReference type="Pfam" id="PF01425">
    <property type="entry name" value="Amidase"/>
    <property type="match status" value="1"/>
</dbReference>
<accession>A0A1G2FVT1</accession>
<dbReference type="InterPro" id="IPR004412">
    <property type="entry name" value="GatA"/>
</dbReference>
<comment type="catalytic activity">
    <reaction evidence="5">
        <text>L-glutamyl-tRNA(Gln) + L-glutamine + ATP + H2O = L-glutaminyl-tRNA(Gln) + L-glutamate + ADP + phosphate + H(+)</text>
        <dbReference type="Rhea" id="RHEA:17521"/>
        <dbReference type="Rhea" id="RHEA-COMP:9681"/>
        <dbReference type="Rhea" id="RHEA-COMP:9684"/>
        <dbReference type="ChEBI" id="CHEBI:15377"/>
        <dbReference type="ChEBI" id="CHEBI:15378"/>
        <dbReference type="ChEBI" id="CHEBI:29985"/>
        <dbReference type="ChEBI" id="CHEBI:30616"/>
        <dbReference type="ChEBI" id="CHEBI:43474"/>
        <dbReference type="ChEBI" id="CHEBI:58359"/>
        <dbReference type="ChEBI" id="CHEBI:78520"/>
        <dbReference type="ChEBI" id="CHEBI:78521"/>
        <dbReference type="ChEBI" id="CHEBI:456216"/>
        <dbReference type="EC" id="6.3.5.7"/>
    </reaction>
</comment>
<dbReference type="PANTHER" id="PTHR11895">
    <property type="entry name" value="TRANSAMIDASE"/>
    <property type="match status" value="1"/>
</dbReference>
<keyword evidence="4 5" id="KW-0648">Protein biosynthesis</keyword>
<evidence type="ECO:0000256" key="4">
    <source>
        <dbReference type="ARBA" id="ARBA00022917"/>
    </source>
</evidence>
<dbReference type="PANTHER" id="PTHR11895:SF151">
    <property type="entry name" value="GLUTAMYL-TRNA(GLN) AMIDOTRANSFERASE SUBUNIT A"/>
    <property type="match status" value="1"/>
</dbReference>
<comment type="similarity">
    <text evidence="5">Belongs to the amidase family. GatA subfamily.</text>
</comment>
<feature type="domain" description="Amidase" evidence="6">
    <location>
        <begin position="25"/>
        <end position="458"/>
    </location>
</feature>
<keyword evidence="3 5" id="KW-0067">ATP-binding</keyword>
<feature type="active site" description="Charge relay system" evidence="5">
    <location>
        <position position="80"/>
    </location>
</feature>
<feature type="active site" description="Acyl-ester intermediate" evidence="5">
    <location>
        <position position="179"/>
    </location>
</feature>
<dbReference type="InterPro" id="IPR000120">
    <property type="entry name" value="Amidase"/>
</dbReference>
<evidence type="ECO:0000256" key="3">
    <source>
        <dbReference type="ARBA" id="ARBA00022840"/>
    </source>
</evidence>
<dbReference type="GO" id="GO:0030956">
    <property type="term" value="C:glutamyl-tRNA(Gln) amidotransferase complex"/>
    <property type="evidence" value="ECO:0007669"/>
    <property type="project" value="InterPro"/>
</dbReference>
<comment type="subunit">
    <text evidence="5">Heterotrimer of A, B and C subunits.</text>
</comment>
<comment type="caution">
    <text evidence="7">The sequence shown here is derived from an EMBL/GenBank/DDBJ whole genome shotgun (WGS) entry which is preliminary data.</text>
</comment>
<sequence>MSDAFPKTIEKAHSALIKKEISCEELTRHYLDVISERDGRIHAFLEVFDDASIQHAKRVDEKIVRDGGLGMLEGIPIAVKDNILIEGTRTTAASRILANYSASYDAHVIRLLKSAGSIFLGKTNMDEFAMGSSCENSAFGPTRNPYDETRVPGGSSGGSTAAVAAGECLAALGSDTGGSIRQPAAFCGVVGLKPTYGAVSRSGLIAMASSLDQVGPIANTVGDTELLFYAIRGKDAQDSTSVETKKRKKTGGLVIGIPKEYFGGGIGSGERKVIEDALALISNSGVTMKNISLPHTDYALSCYYIIVPAEVSANLSRYDGIRYGFTKEAGTLFETYVQSRSYGLGSEARRRTMIGAYVLSSGYYDAYYLQAQKVRTLVRQDFEKAFEEVDVILSLTTPQVAFKIGEKTKDPLTMYLQDVYTCPVNLAGLPAMSVPCGFVDGLPVGLQIIGRSFDEETIFELGKKYEILRDG</sequence>
<dbReference type="Proteomes" id="UP000176700">
    <property type="component" value="Unassembled WGS sequence"/>
</dbReference>
<dbReference type="HAMAP" id="MF_00120">
    <property type="entry name" value="GatA"/>
    <property type="match status" value="1"/>
</dbReference>
<evidence type="ECO:0000259" key="6">
    <source>
        <dbReference type="Pfam" id="PF01425"/>
    </source>
</evidence>
<gene>
    <name evidence="5" type="primary">gatA</name>
    <name evidence="7" type="ORF">A2W41_00490</name>
</gene>
<protein>
    <recommendedName>
        <fullName evidence="5">Glutamyl-tRNA(Gln) amidotransferase subunit A</fullName>
        <shortName evidence="5">Glu-ADT subunit A</shortName>
        <ecNumber evidence="5">6.3.5.7</ecNumber>
    </recommendedName>
</protein>
<keyword evidence="2 5" id="KW-0547">Nucleotide-binding</keyword>
<dbReference type="AlphaFoldDB" id="A0A1G2FVT1"/>
<dbReference type="InterPro" id="IPR023631">
    <property type="entry name" value="Amidase_dom"/>
</dbReference>
<name>A0A1G2FVT1_9BACT</name>
<dbReference type="InterPro" id="IPR036928">
    <property type="entry name" value="AS_sf"/>
</dbReference>
<comment type="function">
    <text evidence="5">Allows the formation of correctly charged Gln-tRNA(Gln) through the transamidation of misacylated Glu-tRNA(Gln) in organisms which lack glutaminyl-tRNA synthetase. The reaction takes place in the presence of glutamine and ATP through an activated gamma-phospho-Glu-tRNA(Gln).</text>
</comment>
<reference evidence="7 8" key="1">
    <citation type="journal article" date="2016" name="Nat. Commun.">
        <title>Thousands of microbial genomes shed light on interconnected biogeochemical processes in an aquifer system.</title>
        <authorList>
            <person name="Anantharaman K."/>
            <person name="Brown C.T."/>
            <person name="Hug L.A."/>
            <person name="Sharon I."/>
            <person name="Castelle C.J."/>
            <person name="Probst A.J."/>
            <person name="Thomas B.C."/>
            <person name="Singh A."/>
            <person name="Wilkins M.J."/>
            <person name="Karaoz U."/>
            <person name="Brodie E.L."/>
            <person name="Williams K.H."/>
            <person name="Hubbard S.S."/>
            <person name="Banfield J.F."/>
        </authorList>
    </citation>
    <scope>NUCLEOTIDE SEQUENCE [LARGE SCALE GENOMIC DNA]</scope>
</reference>
<dbReference type="GO" id="GO:0006412">
    <property type="term" value="P:translation"/>
    <property type="evidence" value="ECO:0007669"/>
    <property type="project" value="UniProtKB-UniRule"/>
</dbReference>